<accession>A0ABV3ZZQ7</accession>
<dbReference type="SMART" id="SM00422">
    <property type="entry name" value="HTH_MERR"/>
    <property type="match status" value="1"/>
</dbReference>
<proteinExistence type="predicted"/>
<dbReference type="Gene3D" id="1.10.1660.10">
    <property type="match status" value="1"/>
</dbReference>
<comment type="caution">
    <text evidence="3">The sequence shown here is derived from an EMBL/GenBank/DDBJ whole genome shotgun (WGS) entry which is preliminary data.</text>
</comment>
<dbReference type="SUPFAM" id="SSF46955">
    <property type="entry name" value="Putative DNA-binding domain"/>
    <property type="match status" value="1"/>
</dbReference>
<dbReference type="RefSeq" id="WP_369339695.1">
    <property type="nucleotide sequence ID" value="NZ_JBFYGN010000022.1"/>
</dbReference>
<evidence type="ECO:0000313" key="4">
    <source>
        <dbReference type="Proteomes" id="UP001561046"/>
    </source>
</evidence>
<dbReference type="InterPro" id="IPR009061">
    <property type="entry name" value="DNA-bd_dom_put_sf"/>
</dbReference>
<dbReference type="Proteomes" id="UP001561046">
    <property type="component" value="Unassembled WGS sequence"/>
</dbReference>
<dbReference type="PRINTS" id="PR00040">
    <property type="entry name" value="HTHMERR"/>
</dbReference>
<dbReference type="Pfam" id="PF13411">
    <property type="entry name" value="MerR_1"/>
    <property type="match status" value="1"/>
</dbReference>
<dbReference type="PROSITE" id="PS00552">
    <property type="entry name" value="HTH_MERR_1"/>
    <property type="match status" value="1"/>
</dbReference>
<dbReference type="EMBL" id="JBFYGN010000022">
    <property type="protein sequence ID" value="MEX8194511.1"/>
    <property type="molecule type" value="Genomic_DNA"/>
</dbReference>
<sequence length="134" mass="14716">MLIDIGAVARQSGLTASTLRYYEAQGLISSCARHGLRRQYQPQVLQQLALITLGRAAGFSLAEIRQMFGDGGALEVDRQALARRAEELDRGIRRMTALREGLRHAAQCPAPSHLECPKFQQMLRVAARSARDGG</sequence>
<dbReference type="PANTHER" id="PTHR30204">
    <property type="entry name" value="REDOX-CYCLING DRUG-SENSING TRANSCRIPTIONAL ACTIVATOR SOXR"/>
    <property type="match status" value="1"/>
</dbReference>
<keyword evidence="1" id="KW-0238">DNA-binding</keyword>
<organism evidence="3 4">
    <name type="scientific">Comamonas guangdongensis</name>
    <dbReference type="NCBI Taxonomy" id="510515"/>
    <lineage>
        <taxon>Bacteria</taxon>
        <taxon>Pseudomonadati</taxon>
        <taxon>Pseudomonadota</taxon>
        <taxon>Betaproteobacteria</taxon>
        <taxon>Burkholderiales</taxon>
        <taxon>Comamonadaceae</taxon>
        <taxon>Comamonas</taxon>
    </lineage>
</organism>
<gene>
    <name evidence="3" type="ORF">AB6724_16885</name>
</gene>
<evidence type="ECO:0000256" key="1">
    <source>
        <dbReference type="ARBA" id="ARBA00023125"/>
    </source>
</evidence>
<dbReference type="PANTHER" id="PTHR30204:SF97">
    <property type="entry name" value="MERR FAMILY REGULATORY PROTEIN"/>
    <property type="match status" value="1"/>
</dbReference>
<dbReference type="InterPro" id="IPR000551">
    <property type="entry name" value="MerR-type_HTH_dom"/>
</dbReference>
<evidence type="ECO:0000313" key="3">
    <source>
        <dbReference type="EMBL" id="MEX8194511.1"/>
    </source>
</evidence>
<evidence type="ECO:0000259" key="2">
    <source>
        <dbReference type="PROSITE" id="PS50937"/>
    </source>
</evidence>
<name>A0ABV3ZZQ7_9BURK</name>
<protein>
    <submittedName>
        <fullName evidence="3">Helix-turn-helix domain-containing protein</fullName>
    </submittedName>
</protein>
<keyword evidence="4" id="KW-1185">Reference proteome</keyword>
<reference evidence="3 4" key="1">
    <citation type="journal article" date="2013" name="Int. J. Syst. Evol. Microbiol.">
        <title>Comamonas guangdongensis sp. nov., isolated from subterranean forest sediment, and emended description of the genus Comamonas.</title>
        <authorList>
            <person name="Zhang J."/>
            <person name="Wang Y."/>
            <person name="Zhou S."/>
            <person name="Wu C."/>
            <person name="He J."/>
            <person name="Li F."/>
        </authorList>
    </citation>
    <scope>NUCLEOTIDE SEQUENCE [LARGE SCALE GENOMIC DNA]</scope>
    <source>
        <strain evidence="3 4">CCTCC AB2011133</strain>
    </source>
</reference>
<dbReference type="CDD" id="cd04781">
    <property type="entry name" value="HTH_MerR-like_sg6"/>
    <property type="match status" value="1"/>
</dbReference>
<dbReference type="PROSITE" id="PS50937">
    <property type="entry name" value="HTH_MERR_2"/>
    <property type="match status" value="1"/>
</dbReference>
<dbReference type="InterPro" id="IPR047057">
    <property type="entry name" value="MerR_fam"/>
</dbReference>
<feature type="domain" description="HTH merR-type" evidence="2">
    <location>
        <begin position="2"/>
        <end position="70"/>
    </location>
</feature>